<dbReference type="Proteomes" id="UP000593565">
    <property type="component" value="Unassembled WGS sequence"/>
</dbReference>
<gene>
    <name evidence="1" type="ORF">AMELA_G00010720</name>
</gene>
<dbReference type="AlphaFoldDB" id="A0A7J6BGL2"/>
<keyword evidence="2" id="KW-1185">Reference proteome</keyword>
<feature type="non-terminal residue" evidence="1">
    <location>
        <position position="1"/>
    </location>
</feature>
<protein>
    <submittedName>
        <fullName evidence="1">Uncharacterized protein</fullName>
    </submittedName>
</protein>
<organism evidence="1 2">
    <name type="scientific">Ameiurus melas</name>
    <name type="common">Black bullhead</name>
    <name type="synonym">Silurus melas</name>
    <dbReference type="NCBI Taxonomy" id="219545"/>
    <lineage>
        <taxon>Eukaryota</taxon>
        <taxon>Metazoa</taxon>
        <taxon>Chordata</taxon>
        <taxon>Craniata</taxon>
        <taxon>Vertebrata</taxon>
        <taxon>Euteleostomi</taxon>
        <taxon>Actinopterygii</taxon>
        <taxon>Neopterygii</taxon>
        <taxon>Teleostei</taxon>
        <taxon>Ostariophysi</taxon>
        <taxon>Siluriformes</taxon>
        <taxon>Ictaluridae</taxon>
        <taxon>Ameiurus</taxon>
    </lineage>
</organism>
<reference evidence="1 2" key="1">
    <citation type="submission" date="2020-02" db="EMBL/GenBank/DDBJ databases">
        <title>A chromosome-scale genome assembly of the black bullhead catfish (Ameiurus melas).</title>
        <authorList>
            <person name="Wen M."/>
            <person name="Zham M."/>
            <person name="Cabau C."/>
            <person name="Klopp C."/>
            <person name="Donnadieu C."/>
            <person name="Roques C."/>
            <person name="Bouchez O."/>
            <person name="Lampietro C."/>
            <person name="Jouanno E."/>
            <person name="Herpin A."/>
            <person name="Louis A."/>
            <person name="Berthelot C."/>
            <person name="Parey E."/>
            <person name="Roest-Crollius H."/>
            <person name="Braasch I."/>
            <person name="Postlethwait J."/>
            <person name="Robinson-Rechavi M."/>
            <person name="Echchiki A."/>
            <person name="Begum T."/>
            <person name="Montfort J."/>
            <person name="Schartl M."/>
            <person name="Bobe J."/>
            <person name="Guiguen Y."/>
        </authorList>
    </citation>
    <scope>NUCLEOTIDE SEQUENCE [LARGE SCALE GENOMIC DNA]</scope>
    <source>
        <strain evidence="1">M_S1</strain>
        <tissue evidence="1">Blood</tissue>
    </source>
</reference>
<proteinExistence type="predicted"/>
<accession>A0A7J6BGL2</accession>
<sequence>HTHTFAIITLESLLYIYKVVSVVRTCCAQIVRMRSTRAALQLFPSTNRVCTCADRPTTRSVLRMRECPTAITAIFWVFCSDYGYYD</sequence>
<comment type="caution">
    <text evidence="1">The sequence shown here is derived from an EMBL/GenBank/DDBJ whole genome shotgun (WGS) entry which is preliminary data.</text>
</comment>
<name>A0A7J6BGL2_AMEME</name>
<evidence type="ECO:0000313" key="1">
    <source>
        <dbReference type="EMBL" id="KAF4094194.1"/>
    </source>
</evidence>
<evidence type="ECO:0000313" key="2">
    <source>
        <dbReference type="Proteomes" id="UP000593565"/>
    </source>
</evidence>
<dbReference type="EMBL" id="JAAGNN010000001">
    <property type="protein sequence ID" value="KAF4094194.1"/>
    <property type="molecule type" value="Genomic_DNA"/>
</dbReference>